<evidence type="ECO:0000313" key="1">
    <source>
        <dbReference type="EMBL" id="HEN14305.1"/>
    </source>
</evidence>
<organism evidence="1">
    <name type="scientific">Schlesneria paludicola</name>
    <dbReference type="NCBI Taxonomy" id="360056"/>
    <lineage>
        <taxon>Bacteria</taxon>
        <taxon>Pseudomonadati</taxon>
        <taxon>Planctomycetota</taxon>
        <taxon>Planctomycetia</taxon>
        <taxon>Planctomycetales</taxon>
        <taxon>Planctomycetaceae</taxon>
        <taxon>Schlesneria</taxon>
    </lineage>
</organism>
<dbReference type="EMBL" id="DSOK01000074">
    <property type="protein sequence ID" value="HEN14305.1"/>
    <property type="molecule type" value="Genomic_DNA"/>
</dbReference>
<comment type="caution">
    <text evidence="1">The sequence shown here is derived from an EMBL/GenBank/DDBJ whole genome shotgun (WGS) entry which is preliminary data.</text>
</comment>
<name>A0A7C2JXI1_9PLAN</name>
<dbReference type="AlphaFoldDB" id="A0A7C2JXI1"/>
<gene>
    <name evidence="1" type="ORF">ENQ76_02390</name>
</gene>
<proteinExistence type="predicted"/>
<accession>A0A7C2JXI1</accession>
<reference evidence="1" key="1">
    <citation type="journal article" date="2020" name="mSystems">
        <title>Genome- and Community-Level Interaction Insights into Carbon Utilization and Element Cycling Functions of Hydrothermarchaeota in Hydrothermal Sediment.</title>
        <authorList>
            <person name="Zhou Z."/>
            <person name="Liu Y."/>
            <person name="Xu W."/>
            <person name="Pan J."/>
            <person name="Luo Z.H."/>
            <person name="Li M."/>
        </authorList>
    </citation>
    <scope>NUCLEOTIDE SEQUENCE [LARGE SCALE GENOMIC DNA]</scope>
    <source>
        <strain evidence="1">SpSt-339</strain>
    </source>
</reference>
<protein>
    <submittedName>
        <fullName evidence="1">Uncharacterized protein</fullName>
    </submittedName>
</protein>
<sequence length="89" mass="10041">MHPLTAIAVQTHDGPSPLVARLQAIHQRRWRQLDRIARRELQRRCACRSSLAQSQDLMVAQGIILAGLFRAWMSTQQPQVPGESQCRAA</sequence>